<accession>A0ABX6PAI2</accession>
<name>A0ABX6PAI2_9HYPH</name>
<evidence type="ECO:0000313" key="2">
    <source>
        <dbReference type="EMBL" id="QKK15197.1"/>
    </source>
</evidence>
<dbReference type="EMBL" id="CP054021">
    <property type="protein sequence ID" value="QKK15197.1"/>
    <property type="molecule type" value="Genomic_DNA"/>
</dbReference>
<feature type="domain" description="VOC" evidence="1">
    <location>
        <begin position="2"/>
        <end position="114"/>
    </location>
</feature>
<evidence type="ECO:0000313" key="3">
    <source>
        <dbReference type="Proteomes" id="UP000305673"/>
    </source>
</evidence>
<dbReference type="RefSeq" id="WP_138330053.1">
    <property type="nucleotide sequence ID" value="NZ_CP054021.1"/>
</dbReference>
<evidence type="ECO:0000259" key="1">
    <source>
        <dbReference type="PROSITE" id="PS51819"/>
    </source>
</evidence>
<protein>
    <submittedName>
        <fullName evidence="2">VOC family protein</fullName>
    </submittedName>
</protein>
<dbReference type="InterPro" id="IPR004360">
    <property type="entry name" value="Glyas_Fos-R_dOase_dom"/>
</dbReference>
<reference evidence="2 3" key="1">
    <citation type="submission" date="2020-05" db="EMBL/GenBank/DDBJ databases">
        <title>Genome sequences of pea root nodulating Rhizobium spp.</title>
        <authorList>
            <person name="Rahi P."/>
        </authorList>
    </citation>
    <scope>NUCLEOTIDE SEQUENCE [LARGE SCALE GENOMIC DNA]</scope>
    <source>
        <strain evidence="3">JKLM 12A2</strain>
    </source>
</reference>
<gene>
    <name evidence="2" type="ORF">FFM53_001785</name>
</gene>
<sequence>MPLNRLVIYAGNVEETARFYERHFGFKATSLPGDRIIELIAQDGGANIMLHQAAKGQRSGQSTVKLVFDVEDVEAFCSRCAENGLEFGAIHKADGYQFANAKDPCQNSISVSSRAFRKG</sequence>
<dbReference type="PROSITE" id="PS51819">
    <property type="entry name" value="VOC"/>
    <property type="match status" value="1"/>
</dbReference>
<dbReference type="InterPro" id="IPR037523">
    <property type="entry name" value="VOC_core"/>
</dbReference>
<keyword evidence="3" id="KW-1185">Reference proteome</keyword>
<dbReference type="InterPro" id="IPR029068">
    <property type="entry name" value="Glyas_Bleomycin-R_OHBP_Dase"/>
</dbReference>
<proteinExistence type="predicted"/>
<dbReference type="CDD" id="cd06587">
    <property type="entry name" value="VOC"/>
    <property type="match status" value="1"/>
</dbReference>
<dbReference type="SUPFAM" id="SSF54593">
    <property type="entry name" value="Glyoxalase/Bleomycin resistance protein/Dihydroxybiphenyl dioxygenase"/>
    <property type="match status" value="1"/>
</dbReference>
<dbReference type="Pfam" id="PF00903">
    <property type="entry name" value="Glyoxalase"/>
    <property type="match status" value="1"/>
</dbReference>
<dbReference type="Gene3D" id="3.10.180.10">
    <property type="entry name" value="2,3-Dihydroxybiphenyl 1,2-Dioxygenase, domain 1"/>
    <property type="match status" value="1"/>
</dbReference>
<dbReference type="Proteomes" id="UP000305673">
    <property type="component" value="Chromosome"/>
</dbReference>
<organism evidence="2 3">
    <name type="scientific">Rhizobium indicum</name>
    <dbReference type="NCBI Taxonomy" id="2583231"/>
    <lineage>
        <taxon>Bacteria</taxon>
        <taxon>Pseudomonadati</taxon>
        <taxon>Pseudomonadota</taxon>
        <taxon>Alphaproteobacteria</taxon>
        <taxon>Hyphomicrobiales</taxon>
        <taxon>Rhizobiaceae</taxon>
        <taxon>Rhizobium/Agrobacterium group</taxon>
        <taxon>Rhizobium</taxon>
    </lineage>
</organism>